<gene>
    <name evidence="1" type="ORF">GCM10017774_34000</name>
</gene>
<evidence type="ECO:0008006" key="3">
    <source>
        <dbReference type="Google" id="ProtNLM"/>
    </source>
</evidence>
<proteinExistence type="predicted"/>
<sequence>MIPSGVAVAVVLAFVAFSLLTDRTERGQATPAPSSSVPAAAPLSDDAAKALAADITSADESRVRRALAISDAQPLDGGAVAQLATITPLVIDVATFDDAKDGTATAKAQAGGPSPTTWTLHFVLHDGNWKISSTEVSQ</sequence>
<keyword evidence="2" id="KW-1185">Reference proteome</keyword>
<protein>
    <recommendedName>
        <fullName evidence="3">Mce-associated membrane protein</fullName>
    </recommendedName>
</protein>
<accession>A0ABQ3MG69</accession>
<name>A0ABQ3MG69_9PSEU</name>
<dbReference type="RefSeq" id="WP_191298881.1">
    <property type="nucleotide sequence ID" value="NZ_BNAR01000004.1"/>
</dbReference>
<evidence type="ECO:0000313" key="1">
    <source>
        <dbReference type="EMBL" id="GHH40507.1"/>
    </source>
</evidence>
<organism evidence="1 2">
    <name type="scientific">Lentzea cavernae</name>
    <dbReference type="NCBI Taxonomy" id="2020703"/>
    <lineage>
        <taxon>Bacteria</taxon>
        <taxon>Bacillati</taxon>
        <taxon>Actinomycetota</taxon>
        <taxon>Actinomycetes</taxon>
        <taxon>Pseudonocardiales</taxon>
        <taxon>Pseudonocardiaceae</taxon>
        <taxon>Lentzea</taxon>
    </lineage>
</organism>
<reference evidence="2" key="1">
    <citation type="journal article" date="2019" name="Int. J. Syst. Evol. Microbiol.">
        <title>The Global Catalogue of Microorganisms (GCM) 10K type strain sequencing project: providing services to taxonomists for standard genome sequencing and annotation.</title>
        <authorList>
            <consortium name="The Broad Institute Genomics Platform"/>
            <consortium name="The Broad Institute Genome Sequencing Center for Infectious Disease"/>
            <person name="Wu L."/>
            <person name="Ma J."/>
        </authorList>
    </citation>
    <scope>NUCLEOTIDE SEQUENCE [LARGE SCALE GENOMIC DNA]</scope>
    <source>
        <strain evidence="2">CGMCC 4.7367</strain>
    </source>
</reference>
<comment type="caution">
    <text evidence="1">The sequence shown here is derived from an EMBL/GenBank/DDBJ whole genome shotgun (WGS) entry which is preliminary data.</text>
</comment>
<dbReference type="Proteomes" id="UP000605568">
    <property type="component" value="Unassembled WGS sequence"/>
</dbReference>
<evidence type="ECO:0000313" key="2">
    <source>
        <dbReference type="Proteomes" id="UP000605568"/>
    </source>
</evidence>
<dbReference type="EMBL" id="BNAR01000004">
    <property type="protein sequence ID" value="GHH40507.1"/>
    <property type="molecule type" value="Genomic_DNA"/>
</dbReference>